<dbReference type="Gene3D" id="3.40.1620.10">
    <property type="entry name" value="YefM-like domain"/>
    <property type="match status" value="1"/>
</dbReference>
<organism evidence="1 2">
    <name type="scientific">Candidatus Methylomirabilis lanthanidiphila</name>
    <dbReference type="NCBI Taxonomy" id="2211376"/>
    <lineage>
        <taxon>Bacteria</taxon>
        <taxon>Candidatus Methylomirabilota</taxon>
        <taxon>Candidatus Methylomirabilia</taxon>
        <taxon>Candidatus Methylomirabilales</taxon>
        <taxon>Candidatus Methylomirabilaceae</taxon>
        <taxon>Candidatus Methylomirabilis</taxon>
    </lineage>
</organism>
<evidence type="ECO:0000313" key="1">
    <source>
        <dbReference type="EMBL" id="VUZ86159.1"/>
    </source>
</evidence>
<gene>
    <name evidence="1" type="ORF">MELA_02555</name>
</gene>
<keyword evidence="2" id="KW-1185">Reference proteome</keyword>
<dbReference type="Proteomes" id="UP000334340">
    <property type="component" value="Unassembled WGS sequence"/>
</dbReference>
<protein>
    <recommendedName>
        <fullName evidence="3">Antitoxin</fullName>
    </recommendedName>
</protein>
<evidence type="ECO:0008006" key="3">
    <source>
        <dbReference type="Google" id="ProtNLM"/>
    </source>
</evidence>
<name>A0A564ZLE8_9BACT</name>
<dbReference type="EMBL" id="CABIKM010000045">
    <property type="protein sequence ID" value="VUZ86159.1"/>
    <property type="molecule type" value="Genomic_DNA"/>
</dbReference>
<proteinExistence type="predicted"/>
<evidence type="ECO:0000313" key="2">
    <source>
        <dbReference type="Proteomes" id="UP000334340"/>
    </source>
</evidence>
<dbReference type="AlphaFoldDB" id="A0A564ZLE8"/>
<sequence>MKISISEARRRLPELVRQVRKDAGTSVQITVHDEVVAELRASQPLPKPGEAARKLLALRKKLGRGVPKARWSDVSSHVKEHLYGPEGVIR</sequence>
<accession>A0A564ZLE8</accession>
<reference evidence="1 2" key="1">
    <citation type="submission" date="2019-07" db="EMBL/GenBank/DDBJ databases">
        <authorList>
            <person name="Cremers G."/>
        </authorList>
    </citation>
    <scope>NUCLEOTIDE SEQUENCE [LARGE SCALE GENOMIC DNA]</scope>
</reference>